<dbReference type="InterPro" id="IPR007922">
    <property type="entry name" value="DciA-like"/>
</dbReference>
<evidence type="ECO:0008006" key="4">
    <source>
        <dbReference type="Google" id="ProtNLM"/>
    </source>
</evidence>
<evidence type="ECO:0000256" key="1">
    <source>
        <dbReference type="SAM" id="MobiDB-lite"/>
    </source>
</evidence>
<dbReference type="PANTHER" id="PTHR36456">
    <property type="entry name" value="UPF0232 PROTEIN SCO3875"/>
    <property type="match status" value="1"/>
</dbReference>
<gene>
    <name evidence="2" type="ORF">C3B54_11132</name>
</gene>
<dbReference type="Proteomes" id="UP000243077">
    <property type="component" value="Chromosome"/>
</dbReference>
<dbReference type="PANTHER" id="PTHR36456:SF1">
    <property type="entry name" value="UPF0232 PROTEIN SCO3875"/>
    <property type="match status" value="1"/>
</dbReference>
<keyword evidence="3" id="KW-1185">Reference proteome</keyword>
<dbReference type="EMBL" id="CP026923">
    <property type="protein sequence ID" value="AVG23136.1"/>
    <property type="molecule type" value="Genomic_DNA"/>
</dbReference>
<dbReference type="KEGG" id="psai:C3B54_11132"/>
<reference evidence="2 3" key="1">
    <citation type="submission" date="2018-02" db="EMBL/GenBank/DDBJ databases">
        <title>Complete genome of the streamlined marine actinobacterium Pontimonas salivibrio CL-TW6 adapted to coastal planktonic lifestype.</title>
        <authorList>
            <person name="Cho B.C."/>
            <person name="Hardies S.C."/>
            <person name="Jang G.I."/>
            <person name="Hwang C.Y."/>
        </authorList>
    </citation>
    <scope>NUCLEOTIDE SEQUENCE [LARGE SCALE GENOMIC DNA]</scope>
    <source>
        <strain evidence="2 3">CL-TW6</strain>
    </source>
</reference>
<accession>A0A2L2BN94</accession>
<sequence>MYRHFRHVFGDRRPTRHRVIPDEDQPFQPGRDPHSVSGAMDKLSKDMGWSSSMAEASIALHWPELVGENIAEHTEVVDINAGTLTVSCDSSAWATQLRMMRHELLVRFGEKVPEAQIEKIIVKAPGTPSWRKGPRSVPGRGPRDTYG</sequence>
<dbReference type="AlphaFoldDB" id="A0A2L2BN94"/>
<organism evidence="2 3">
    <name type="scientific">Pontimonas salivibrio</name>
    <dbReference type="NCBI Taxonomy" id="1159327"/>
    <lineage>
        <taxon>Bacteria</taxon>
        <taxon>Bacillati</taxon>
        <taxon>Actinomycetota</taxon>
        <taxon>Actinomycetes</taxon>
        <taxon>Micrococcales</taxon>
        <taxon>Microbacteriaceae</taxon>
        <taxon>Pontimonas</taxon>
    </lineage>
</organism>
<feature type="region of interest" description="Disordered" evidence="1">
    <location>
        <begin position="13"/>
        <end position="37"/>
    </location>
</feature>
<protein>
    <recommendedName>
        <fullName evidence="4">DUF721 domain-containing protein</fullName>
    </recommendedName>
</protein>
<feature type="region of interest" description="Disordered" evidence="1">
    <location>
        <begin position="126"/>
        <end position="147"/>
    </location>
</feature>
<evidence type="ECO:0000313" key="3">
    <source>
        <dbReference type="Proteomes" id="UP000243077"/>
    </source>
</evidence>
<proteinExistence type="predicted"/>
<name>A0A2L2BN94_9MICO</name>
<dbReference type="Pfam" id="PF05258">
    <property type="entry name" value="DciA"/>
    <property type="match status" value="1"/>
</dbReference>
<evidence type="ECO:0000313" key="2">
    <source>
        <dbReference type="EMBL" id="AVG23136.1"/>
    </source>
</evidence>